<evidence type="ECO:0000313" key="2">
    <source>
        <dbReference type="EMBL" id="KAL3876181.1"/>
    </source>
</evidence>
<proteinExistence type="predicted"/>
<dbReference type="Gene3D" id="3.80.10.10">
    <property type="entry name" value="Ribonuclease Inhibitor"/>
    <property type="match status" value="1"/>
</dbReference>
<feature type="region of interest" description="Disordered" evidence="1">
    <location>
        <begin position="421"/>
        <end position="440"/>
    </location>
</feature>
<dbReference type="EMBL" id="JBJQND010000005">
    <property type="protein sequence ID" value="KAL3876181.1"/>
    <property type="molecule type" value="Genomic_DNA"/>
</dbReference>
<keyword evidence="3" id="KW-1185">Reference proteome</keyword>
<feature type="compositionally biased region" description="Basic and acidic residues" evidence="1">
    <location>
        <begin position="421"/>
        <end position="430"/>
    </location>
</feature>
<evidence type="ECO:0008006" key="4">
    <source>
        <dbReference type="Google" id="ProtNLM"/>
    </source>
</evidence>
<dbReference type="AlphaFoldDB" id="A0ABD3WRU2"/>
<sequence>MASKQSWDDLPDIALIEVYSYLPDNDRLGLIFLWRCRKIIFKGHAAEKIARHEIIFLRVFGRQLQKLSIGFTGLSFRTCRDLAMATDIYLSHLMKRTDVHLDSISFEELNLERYWPFVLSRNKLITALCRLFRKQRTLKTINMVSTRLTLIEGCRILEALGRYSAGTTLEILFLENVFRTSVIPYENIRYLKALNRFQAIRFLHINYKYLREDILKNLAKTLGSKLEQLNVVIEGRLVGEVISSKVWKVLHDKCPDLRIGVYIYTTALENDPLPALVTGMNIQACYITSWSDLSPRKDELGKILRHVGGTYASSLEKLALHLEKQVSIDDDLLYLLKRCSHLSELSLYCRLNVATIQSICSLQTERRLELQSLSLKIYGLEEEEVLRLMEVREALISAIRMRSGHVTLDDEDSTVINRIRESGSQDRNQESSHIQEPLLI</sequence>
<reference evidence="2 3" key="1">
    <citation type="submission" date="2024-11" db="EMBL/GenBank/DDBJ databases">
        <title>Chromosome-level genome assembly of the freshwater bivalve Anodonta woodiana.</title>
        <authorList>
            <person name="Chen X."/>
        </authorList>
    </citation>
    <scope>NUCLEOTIDE SEQUENCE [LARGE SCALE GENOMIC DNA]</scope>
    <source>
        <strain evidence="2">MN2024</strain>
        <tissue evidence="2">Gills</tissue>
    </source>
</reference>
<dbReference type="SUPFAM" id="SSF52047">
    <property type="entry name" value="RNI-like"/>
    <property type="match status" value="1"/>
</dbReference>
<gene>
    <name evidence="2" type="ORF">ACJMK2_034052</name>
</gene>
<protein>
    <recommendedName>
        <fullName evidence="4">F-box domain-containing protein</fullName>
    </recommendedName>
</protein>
<comment type="caution">
    <text evidence="2">The sequence shown here is derived from an EMBL/GenBank/DDBJ whole genome shotgun (WGS) entry which is preliminary data.</text>
</comment>
<name>A0ABD3WRU2_SINWO</name>
<organism evidence="2 3">
    <name type="scientific">Sinanodonta woodiana</name>
    <name type="common">Chinese pond mussel</name>
    <name type="synonym">Anodonta woodiana</name>
    <dbReference type="NCBI Taxonomy" id="1069815"/>
    <lineage>
        <taxon>Eukaryota</taxon>
        <taxon>Metazoa</taxon>
        <taxon>Spiralia</taxon>
        <taxon>Lophotrochozoa</taxon>
        <taxon>Mollusca</taxon>
        <taxon>Bivalvia</taxon>
        <taxon>Autobranchia</taxon>
        <taxon>Heteroconchia</taxon>
        <taxon>Palaeoheterodonta</taxon>
        <taxon>Unionida</taxon>
        <taxon>Unionoidea</taxon>
        <taxon>Unionidae</taxon>
        <taxon>Unioninae</taxon>
        <taxon>Sinanodonta</taxon>
    </lineage>
</organism>
<evidence type="ECO:0000256" key="1">
    <source>
        <dbReference type="SAM" id="MobiDB-lite"/>
    </source>
</evidence>
<dbReference type="Proteomes" id="UP001634394">
    <property type="component" value="Unassembled WGS sequence"/>
</dbReference>
<evidence type="ECO:0000313" key="3">
    <source>
        <dbReference type="Proteomes" id="UP001634394"/>
    </source>
</evidence>
<dbReference type="InterPro" id="IPR032675">
    <property type="entry name" value="LRR_dom_sf"/>
</dbReference>
<accession>A0ABD3WRU2</accession>